<accession>A0A516Q0A1</accession>
<dbReference type="InterPro" id="IPR002201">
    <property type="entry name" value="Glyco_trans_9"/>
</dbReference>
<dbReference type="Pfam" id="PF01075">
    <property type="entry name" value="Glyco_transf_9"/>
    <property type="match status" value="1"/>
</dbReference>
<dbReference type="CDD" id="cd03789">
    <property type="entry name" value="GT9_LPS_heptosyltransferase"/>
    <property type="match status" value="1"/>
</dbReference>
<dbReference type="InterPro" id="IPR051199">
    <property type="entry name" value="LPS_LOS_Heptosyltrfase"/>
</dbReference>
<dbReference type="GO" id="GO:0008713">
    <property type="term" value="F:ADP-heptose-lipopolysaccharide heptosyltransferase activity"/>
    <property type="evidence" value="ECO:0007669"/>
    <property type="project" value="TreeGrafter"/>
</dbReference>
<keyword evidence="2 3" id="KW-0808">Transferase</keyword>
<evidence type="ECO:0000256" key="1">
    <source>
        <dbReference type="ARBA" id="ARBA00022676"/>
    </source>
</evidence>
<organism evidence="3 4">
    <name type="scientific">Microlunatus elymi</name>
    <dbReference type="NCBI Taxonomy" id="2596828"/>
    <lineage>
        <taxon>Bacteria</taxon>
        <taxon>Bacillati</taxon>
        <taxon>Actinomycetota</taxon>
        <taxon>Actinomycetes</taxon>
        <taxon>Propionibacteriales</taxon>
        <taxon>Propionibacteriaceae</taxon>
        <taxon>Microlunatus</taxon>
    </lineage>
</organism>
<dbReference type="PANTHER" id="PTHR30160">
    <property type="entry name" value="TETRAACYLDISACCHARIDE 4'-KINASE-RELATED"/>
    <property type="match status" value="1"/>
</dbReference>
<protein>
    <submittedName>
        <fullName evidence="3">Glycosyltransferase family 9 protein</fullName>
    </submittedName>
</protein>
<keyword evidence="1" id="KW-0328">Glycosyltransferase</keyword>
<evidence type="ECO:0000313" key="4">
    <source>
        <dbReference type="Proteomes" id="UP000319263"/>
    </source>
</evidence>
<reference evidence="3 4" key="1">
    <citation type="submission" date="2019-07" db="EMBL/GenBank/DDBJ databases">
        <title>Microlunatus dokdonensis sp. nov. isolated from the rhizospheric soil of the wild plant Elymus tsukushiensis.</title>
        <authorList>
            <person name="Ghim S.-Y."/>
            <person name="Hwang Y.-J."/>
            <person name="Son J.-S."/>
            <person name="Shin J.-H."/>
        </authorList>
    </citation>
    <scope>NUCLEOTIDE SEQUENCE [LARGE SCALE GENOMIC DNA]</scope>
    <source>
        <strain evidence="3 4">KUDC0627</strain>
    </source>
</reference>
<dbReference type="GO" id="GO:0005829">
    <property type="term" value="C:cytosol"/>
    <property type="evidence" value="ECO:0007669"/>
    <property type="project" value="TreeGrafter"/>
</dbReference>
<proteinExistence type="predicted"/>
<dbReference type="SUPFAM" id="SSF53756">
    <property type="entry name" value="UDP-Glycosyltransferase/glycogen phosphorylase"/>
    <property type="match status" value="1"/>
</dbReference>
<dbReference type="EMBL" id="CP041692">
    <property type="protein sequence ID" value="QDP96854.1"/>
    <property type="molecule type" value="Genomic_DNA"/>
</dbReference>
<sequence length="321" mass="34776">MVVHLVLRAHGLGDLITAIPALRALRRAWPDDRLLLAAPHGLGPIVQLIDAVDELMPTSGLSEFAFDVRRLGRRGMGHDLEHLDRVINLQDGRRESIDSLSRLQPNQLITYAHPDFPSFPGPTWIPAQQEIDRWCSLLEAFDIDADRTDLRLRRPEQASRYPGAAVIHPGGAFRARRWPPSRFAEVARGLSDEGHQVVITGTPNERKLCCWIAARAGISESAVIAGRTDLGDLAAVISEAAVIICGDTGVGHLATALDTPSVLLFGPTPPSHWEPTSGAAPHIALWAGHVGDPLGIRPDPGLLQLQVDQVLDSARRALQAA</sequence>
<evidence type="ECO:0000256" key="2">
    <source>
        <dbReference type="ARBA" id="ARBA00022679"/>
    </source>
</evidence>
<dbReference type="AlphaFoldDB" id="A0A516Q0A1"/>
<dbReference type="RefSeq" id="WP_143986816.1">
    <property type="nucleotide sequence ID" value="NZ_CP041692.1"/>
</dbReference>
<dbReference type="OrthoDB" id="9807356at2"/>
<name>A0A516Q0A1_9ACTN</name>
<evidence type="ECO:0000313" key="3">
    <source>
        <dbReference type="EMBL" id="QDP96854.1"/>
    </source>
</evidence>
<dbReference type="PANTHER" id="PTHR30160:SF1">
    <property type="entry name" value="LIPOPOLYSACCHARIDE 1,2-N-ACETYLGLUCOSAMINETRANSFERASE-RELATED"/>
    <property type="match status" value="1"/>
</dbReference>
<dbReference type="GO" id="GO:0009244">
    <property type="term" value="P:lipopolysaccharide core region biosynthetic process"/>
    <property type="evidence" value="ECO:0007669"/>
    <property type="project" value="TreeGrafter"/>
</dbReference>
<dbReference type="KEGG" id="mik:FOE78_13870"/>
<dbReference type="Gene3D" id="3.40.50.2000">
    <property type="entry name" value="Glycogen Phosphorylase B"/>
    <property type="match status" value="2"/>
</dbReference>
<dbReference type="Proteomes" id="UP000319263">
    <property type="component" value="Chromosome"/>
</dbReference>
<keyword evidence="4" id="KW-1185">Reference proteome</keyword>
<gene>
    <name evidence="3" type="ORF">FOE78_13870</name>
</gene>